<sequence length="168" mass="17651">MRLQGPEAATLAWRHAQLVLHQQHVFGTMGTESHEMPASNRMDGFAAGMVLQGLASAEDLSLALLLFWQVDACGLEPGALGFGALLGGLERRPEALHHEFRLLRGLLVRGRGGVPVPGEPALAVAAARLAEVAGAGPVLHLLSPGWREGRAPLPGLAGRVRRACGSEP</sequence>
<proteinExistence type="predicted"/>
<accession>A0A7S4VL50</accession>
<gene>
    <name evidence="1" type="ORF">AMON00008_LOCUS23784</name>
</gene>
<dbReference type="AlphaFoldDB" id="A0A7S4VL50"/>
<organism evidence="1">
    <name type="scientific">Alexandrium monilatum</name>
    <dbReference type="NCBI Taxonomy" id="311494"/>
    <lineage>
        <taxon>Eukaryota</taxon>
        <taxon>Sar</taxon>
        <taxon>Alveolata</taxon>
        <taxon>Dinophyceae</taxon>
        <taxon>Gonyaulacales</taxon>
        <taxon>Pyrocystaceae</taxon>
        <taxon>Alexandrium</taxon>
    </lineage>
</organism>
<evidence type="ECO:0000313" key="1">
    <source>
        <dbReference type="EMBL" id="CAE4590125.1"/>
    </source>
</evidence>
<dbReference type="EMBL" id="HBNR01034671">
    <property type="protein sequence ID" value="CAE4590125.1"/>
    <property type="molecule type" value="Transcribed_RNA"/>
</dbReference>
<reference evidence="1" key="1">
    <citation type="submission" date="2021-01" db="EMBL/GenBank/DDBJ databases">
        <authorList>
            <person name="Corre E."/>
            <person name="Pelletier E."/>
            <person name="Niang G."/>
            <person name="Scheremetjew M."/>
            <person name="Finn R."/>
            <person name="Kale V."/>
            <person name="Holt S."/>
            <person name="Cochrane G."/>
            <person name="Meng A."/>
            <person name="Brown T."/>
            <person name="Cohen L."/>
        </authorList>
    </citation>
    <scope>NUCLEOTIDE SEQUENCE</scope>
    <source>
        <strain evidence="1">CCMP3105</strain>
    </source>
</reference>
<protein>
    <submittedName>
        <fullName evidence="1">Uncharacterized protein</fullName>
    </submittedName>
</protein>
<name>A0A7S4VL50_9DINO</name>